<name>A0ABR7F0U7_9FIRM</name>
<dbReference type="InterPro" id="IPR036691">
    <property type="entry name" value="Endo/exonu/phosph_ase_sf"/>
</dbReference>
<evidence type="ECO:0000313" key="12">
    <source>
        <dbReference type="Proteomes" id="UP000597877"/>
    </source>
</evidence>
<evidence type="ECO:0000256" key="7">
    <source>
        <dbReference type="ARBA" id="ARBA00022842"/>
    </source>
</evidence>
<dbReference type="Pfam" id="PF03372">
    <property type="entry name" value="Exo_endo_phos"/>
    <property type="match status" value="1"/>
</dbReference>
<comment type="caution">
    <text evidence="11">The sequence shown here is derived from an EMBL/GenBank/DDBJ whole genome shotgun (WGS) entry which is preliminary data.</text>
</comment>
<evidence type="ECO:0000256" key="2">
    <source>
        <dbReference type="ARBA" id="ARBA00001946"/>
    </source>
</evidence>
<keyword evidence="5" id="KW-0227">DNA damage</keyword>
<keyword evidence="4" id="KW-0479">Metal-binding</keyword>
<dbReference type="SUPFAM" id="SSF56219">
    <property type="entry name" value="DNase I-like"/>
    <property type="match status" value="1"/>
</dbReference>
<accession>A0ABR7F0U7</accession>
<evidence type="ECO:0000256" key="6">
    <source>
        <dbReference type="ARBA" id="ARBA00022801"/>
    </source>
</evidence>
<keyword evidence="9" id="KW-1133">Transmembrane helix</keyword>
<organism evidence="11 12">
    <name type="scientific">Eubacterium segne</name>
    <dbReference type="NCBI Taxonomy" id="2763045"/>
    <lineage>
        <taxon>Bacteria</taxon>
        <taxon>Bacillati</taxon>
        <taxon>Bacillota</taxon>
        <taxon>Clostridia</taxon>
        <taxon>Eubacteriales</taxon>
        <taxon>Eubacteriaceae</taxon>
        <taxon>Eubacterium</taxon>
    </lineage>
</organism>
<keyword evidence="9" id="KW-0812">Transmembrane</keyword>
<evidence type="ECO:0000256" key="9">
    <source>
        <dbReference type="SAM" id="Phobius"/>
    </source>
</evidence>
<comment type="cofactor">
    <cofactor evidence="1">
        <name>Mn(2+)</name>
        <dbReference type="ChEBI" id="CHEBI:29035"/>
    </cofactor>
</comment>
<evidence type="ECO:0000256" key="3">
    <source>
        <dbReference type="ARBA" id="ARBA00022722"/>
    </source>
</evidence>
<comment type="cofactor">
    <cofactor evidence="2">
        <name>Mg(2+)</name>
        <dbReference type="ChEBI" id="CHEBI:18420"/>
    </cofactor>
</comment>
<evidence type="ECO:0000256" key="4">
    <source>
        <dbReference type="ARBA" id="ARBA00022723"/>
    </source>
</evidence>
<keyword evidence="8" id="KW-0234">DNA repair</keyword>
<keyword evidence="9" id="KW-0472">Membrane</keyword>
<proteinExistence type="predicted"/>
<keyword evidence="11" id="KW-0255">Endonuclease</keyword>
<dbReference type="InterPro" id="IPR005135">
    <property type="entry name" value="Endo/exonuclease/phosphatase"/>
</dbReference>
<feature type="transmembrane region" description="Helical" evidence="9">
    <location>
        <begin position="12"/>
        <end position="34"/>
    </location>
</feature>
<evidence type="ECO:0000256" key="1">
    <source>
        <dbReference type="ARBA" id="ARBA00001936"/>
    </source>
</evidence>
<dbReference type="RefSeq" id="WP_118588718.1">
    <property type="nucleotide sequence ID" value="NZ_JACOOZ010000002.1"/>
</dbReference>
<keyword evidence="3" id="KW-0540">Nuclease</keyword>
<dbReference type="Proteomes" id="UP000597877">
    <property type="component" value="Unassembled WGS sequence"/>
</dbReference>
<sequence>MKKKWSVKKKIVVTLLSVIAAFLLVVIVYVLYVFGTYHRIKDKQLIEINSLNATEGSKVKTGVEYTAGTYNVGFGAYTPDYSFFMDGGKYSRCFSRQSGIDAINGAADYAKSENPDFMIFEEVDRDSTRSYHVNQENLINKKFQGYFQNFAVNYDSAYLFYPFNEPIGKSYSGISVYSKYEITSALRRSFPISTSFSKLLDLDRCYSVSRVPVENGKELIIYGVHMSAYGNSDEIREAQTSMLFQDMKSEMDKGNYVICGGDFNHDLKLAEDDSVEYESWAYPFPRSKMPEGLSFAMDQLSKEKYDSLADSNRNDDTEYIPGKTFTCILDGFIISDNVEMTDYTVKDNGFLYSDHQPVFMKFKLK</sequence>
<dbReference type="PANTHER" id="PTHR15822:SF4">
    <property type="entry name" value="TYROSYL-DNA PHOSPHODIESTERASE 2"/>
    <property type="match status" value="1"/>
</dbReference>
<feature type="domain" description="Endonuclease/exonuclease/phosphatase" evidence="10">
    <location>
        <begin position="69"/>
        <end position="266"/>
    </location>
</feature>
<dbReference type="Gene3D" id="3.60.10.10">
    <property type="entry name" value="Endonuclease/exonuclease/phosphatase"/>
    <property type="match status" value="1"/>
</dbReference>
<reference evidence="11 12" key="1">
    <citation type="submission" date="2020-08" db="EMBL/GenBank/DDBJ databases">
        <title>Genome public.</title>
        <authorList>
            <person name="Liu C."/>
            <person name="Sun Q."/>
        </authorList>
    </citation>
    <scope>NUCLEOTIDE SEQUENCE [LARGE SCALE GENOMIC DNA]</scope>
    <source>
        <strain evidence="11 12">BX4</strain>
    </source>
</reference>
<dbReference type="EMBL" id="JACOOZ010000002">
    <property type="protein sequence ID" value="MBC5667237.1"/>
    <property type="molecule type" value="Genomic_DNA"/>
</dbReference>
<dbReference type="GO" id="GO:0004519">
    <property type="term" value="F:endonuclease activity"/>
    <property type="evidence" value="ECO:0007669"/>
    <property type="project" value="UniProtKB-KW"/>
</dbReference>
<protein>
    <submittedName>
        <fullName evidence="11">Endonuclease/exonuclease/phosphatase family protein</fullName>
    </submittedName>
</protein>
<evidence type="ECO:0000259" key="10">
    <source>
        <dbReference type="Pfam" id="PF03372"/>
    </source>
</evidence>
<evidence type="ECO:0000313" key="11">
    <source>
        <dbReference type="EMBL" id="MBC5667237.1"/>
    </source>
</evidence>
<keyword evidence="12" id="KW-1185">Reference proteome</keyword>
<dbReference type="InterPro" id="IPR051547">
    <property type="entry name" value="TDP2-like"/>
</dbReference>
<evidence type="ECO:0000256" key="8">
    <source>
        <dbReference type="ARBA" id="ARBA00023204"/>
    </source>
</evidence>
<evidence type="ECO:0000256" key="5">
    <source>
        <dbReference type="ARBA" id="ARBA00022763"/>
    </source>
</evidence>
<dbReference type="PANTHER" id="PTHR15822">
    <property type="entry name" value="TRAF AND TNF RECEPTOR-ASSOCIATED PROTEIN"/>
    <property type="match status" value="1"/>
</dbReference>
<gene>
    <name evidence="11" type="ORF">H8S00_04465</name>
</gene>
<keyword evidence="6" id="KW-0378">Hydrolase</keyword>
<keyword evidence="7" id="KW-0460">Magnesium</keyword>